<comment type="caution">
    <text evidence="3">The sequence shown here is derived from an EMBL/GenBank/DDBJ whole genome shotgun (WGS) entry which is preliminary data.</text>
</comment>
<dbReference type="InterPro" id="IPR039569">
    <property type="entry name" value="FAS1-like_DH_region"/>
</dbReference>
<evidence type="ECO:0000256" key="1">
    <source>
        <dbReference type="HAMAP-Rule" id="MF_00799"/>
    </source>
</evidence>
<dbReference type="PIRSF" id="PIRSF018072">
    <property type="entry name" value="UCP018072"/>
    <property type="match status" value="1"/>
</dbReference>
<dbReference type="Pfam" id="PF13452">
    <property type="entry name" value="FAS1_DH_region"/>
    <property type="match status" value="1"/>
</dbReference>
<dbReference type="CDD" id="cd03441">
    <property type="entry name" value="R_hydratase_like"/>
    <property type="match status" value="1"/>
</dbReference>
<keyword evidence="4" id="KW-1185">Reference proteome</keyword>
<dbReference type="AlphaFoldDB" id="A0A2N3YHK6"/>
<dbReference type="HAMAP" id="MF_00799">
    <property type="entry name" value="UPF0336"/>
    <property type="match status" value="1"/>
</dbReference>
<evidence type="ECO:0000313" key="4">
    <source>
        <dbReference type="Proteomes" id="UP000233781"/>
    </source>
</evidence>
<dbReference type="EMBL" id="PJNE01000001">
    <property type="protein sequence ID" value="PKW26323.1"/>
    <property type="molecule type" value="Genomic_DNA"/>
</dbReference>
<feature type="domain" description="FAS1-like dehydratase" evidence="2">
    <location>
        <begin position="7"/>
        <end position="137"/>
    </location>
</feature>
<dbReference type="InterPro" id="IPR029069">
    <property type="entry name" value="HotDog_dom_sf"/>
</dbReference>
<evidence type="ECO:0000259" key="2">
    <source>
        <dbReference type="Pfam" id="PF13452"/>
    </source>
</evidence>
<dbReference type="InterPro" id="IPR016709">
    <property type="entry name" value="HadA-like"/>
</dbReference>
<dbReference type="Gene3D" id="3.10.129.10">
    <property type="entry name" value="Hotdog Thioesterase"/>
    <property type="match status" value="1"/>
</dbReference>
<protein>
    <recommendedName>
        <fullName evidence="1">UPF0336 protein ATL31_1131</fullName>
    </recommendedName>
</protein>
<reference evidence="3 4" key="1">
    <citation type="submission" date="2017-12" db="EMBL/GenBank/DDBJ databases">
        <title>Sequencing the genomes of 1000 Actinobacteria strains.</title>
        <authorList>
            <person name="Klenk H.-P."/>
        </authorList>
    </citation>
    <scope>NUCLEOTIDE SEQUENCE [LARGE SCALE GENOMIC DNA]</scope>
    <source>
        <strain evidence="3 4">DSM 12806</strain>
    </source>
</reference>
<organism evidence="3 4">
    <name type="scientific">Phycicoccus duodecadis</name>
    <dbReference type="NCBI Taxonomy" id="173053"/>
    <lineage>
        <taxon>Bacteria</taxon>
        <taxon>Bacillati</taxon>
        <taxon>Actinomycetota</taxon>
        <taxon>Actinomycetes</taxon>
        <taxon>Micrococcales</taxon>
        <taxon>Intrasporangiaceae</taxon>
        <taxon>Phycicoccus</taxon>
    </lineage>
</organism>
<comment type="similarity">
    <text evidence="1">Belongs to the UPF0336 family.</text>
</comment>
<name>A0A2N3YHK6_9MICO</name>
<dbReference type="OrthoDB" id="5415111at2"/>
<dbReference type="Proteomes" id="UP000233781">
    <property type="component" value="Unassembled WGS sequence"/>
</dbReference>
<sequence>MAVNADFVGRTYPPDGPHPVDAALVAAFAAAVGADDPVHTDPEAARAAGYADVIAPPTMAVRFAQSADRAYVTDPEAGIDYSRVVHGEQRFVHHRPITAGDEVVGTLTVDQVRQAGGHSMVTTRTELATTGGEALATCVSTIVVRGGEG</sequence>
<dbReference type="RefSeq" id="WP_101394907.1">
    <property type="nucleotide sequence ID" value="NZ_PJNE01000001.1"/>
</dbReference>
<accession>A0A2N3YHK6</accession>
<dbReference type="SUPFAM" id="SSF54637">
    <property type="entry name" value="Thioesterase/thiol ester dehydrase-isomerase"/>
    <property type="match status" value="1"/>
</dbReference>
<gene>
    <name evidence="3" type="ORF">ATL31_1131</name>
</gene>
<proteinExistence type="inferred from homology"/>
<evidence type="ECO:0000313" key="3">
    <source>
        <dbReference type="EMBL" id="PKW26323.1"/>
    </source>
</evidence>